<dbReference type="GO" id="GO:0003919">
    <property type="term" value="F:FMN adenylyltransferase activity"/>
    <property type="evidence" value="ECO:0007669"/>
    <property type="project" value="UniProtKB-UniRule"/>
</dbReference>
<keyword evidence="11" id="KW-0511">Multifunctional enzyme</keyword>
<dbReference type="PIRSF" id="PIRSF004491">
    <property type="entry name" value="FAD_Synth"/>
    <property type="match status" value="1"/>
</dbReference>
<dbReference type="EMBL" id="DVHN01000200">
    <property type="protein sequence ID" value="HIR90143.1"/>
    <property type="molecule type" value="Genomic_DNA"/>
</dbReference>
<evidence type="ECO:0000256" key="7">
    <source>
        <dbReference type="ARBA" id="ARBA00022741"/>
    </source>
</evidence>
<comment type="pathway">
    <text evidence="2 14">Cofactor biosynthesis; FMN biosynthesis; FMN from riboflavin (ATP route): step 1/1.</text>
</comment>
<comment type="catalytic activity">
    <reaction evidence="13 14">
        <text>FMN + ATP + H(+) = FAD + diphosphate</text>
        <dbReference type="Rhea" id="RHEA:17237"/>
        <dbReference type="ChEBI" id="CHEBI:15378"/>
        <dbReference type="ChEBI" id="CHEBI:30616"/>
        <dbReference type="ChEBI" id="CHEBI:33019"/>
        <dbReference type="ChEBI" id="CHEBI:57692"/>
        <dbReference type="ChEBI" id="CHEBI:58210"/>
        <dbReference type="EC" id="2.7.7.2"/>
    </reaction>
</comment>
<keyword evidence="8 14" id="KW-0418">Kinase</keyword>
<comment type="caution">
    <text evidence="16">The sequence shown here is derived from an EMBL/GenBank/DDBJ whole genome shotgun (WGS) entry which is preliminary data.</text>
</comment>
<evidence type="ECO:0000256" key="13">
    <source>
        <dbReference type="ARBA" id="ARBA00049494"/>
    </source>
</evidence>
<reference evidence="16" key="2">
    <citation type="journal article" date="2021" name="PeerJ">
        <title>Extensive microbial diversity within the chicken gut microbiome revealed by metagenomics and culture.</title>
        <authorList>
            <person name="Gilroy R."/>
            <person name="Ravi A."/>
            <person name="Getino M."/>
            <person name="Pursley I."/>
            <person name="Horton D.L."/>
            <person name="Alikhan N.F."/>
            <person name="Baker D."/>
            <person name="Gharbi K."/>
            <person name="Hall N."/>
            <person name="Watson M."/>
            <person name="Adriaenssens E.M."/>
            <person name="Foster-Nyarko E."/>
            <person name="Jarju S."/>
            <person name="Secka A."/>
            <person name="Antonio M."/>
            <person name="Oren A."/>
            <person name="Chaudhuri R.R."/>
            <person name="La Ragione R."/>
            <person name="Hildebrand F."/>
            <person name="Pallen M.J."/>
        </authorList>
    </citation>
    <scope>NUCLEOTIDE SEQUENCE</scope>
    <source>
        <strain evidence="16">ChiW13-3771</strain>
    </source>
</reference>
<dbReference type="SMART" id="SM00904">
    <property type="entry name" value="Flavokinase"/>
    <property type="match status" value="1"/>
</dbReference>
<dbReference type="AlphaFoldDB" id="A0A9D1EHQ8"/>
<comment type="catalytic activity">
    <reaction evidence="12 14">
        <text>riboflavin + ATP = FMN + ADP + H(+)</text>
        <dbReference type="Rhea" id="RHEA:14357"/>
        <dbReference type="ChEBI" id="CHEBI:15378"/>
        <dbReference type="ChEBI" id="CHEBI:30616"/>
        <dbReference type="ChEBI" id="CHEBI:57986"/>
        <dbReference type="ChEBI" id="CHEBI:58210"/>
        <dbReference type="ChEBI" id="CHEBI:456216"/>
        <dbReference type="EC" id="2.7.1.26"/>
    </reaction>
</comment>
<accession>A0A9D1EHQ8</accession>
<name>A0A9D1EHQ8_9FIRM</name>
<dbReference type="InterPro" id="IPR015864">
    <property type="entry name" value="FAD_synthase"/>
</dbReference>
<keyword evidence="10 14" id="KW-0067">ATP-binding</keyword>
<evidence type="ECO:0000256" key="9">
    <source>
        <dbReference type="ARBA" id="ARBA00022827"/>
    </source>
</evidence>
<dbReference type="InterPro" id="IPR015865">
    <property type="entry name" value="Riboflavin_kinase_bac/euk"/>
</dbReference>
<keyword evidence="5 14" id="KW-0808">Transferase</keyword>
<dbReference type="NCBIfam" id="NF004162">
    <property type="entry name" value="PRK05627.1-5"/>
    <property type="match status" value="1"/>
</dbReference>
<dbReference type="EC" id="2.7.1.26" evidence="14"/>
<dbReference type="GO" id="GO:0008531">
    <property type="term" value="F:riboflavin kinase activity"/>
    <property type="evidence" value="ECO:0007669"/>
    <property type="project" value="UniProtKB-UniRule"/>
</dbReference>
<sequence length="315" mass="36336">MIHFWNTLNIQITGDTAVTLGKFDGLHRGHQKLLDDIKRKKAEGYQTVVFTFARPPMALLTGKPQRTLLVNEERREILEQMNIDYLIEYPFTETVSHMLPEYFVKEILIEQLHMKYLAAGEDFGFGYQRSGNTNLLRQLAPKYGYEITVMEKETDGIREISSTYIKEELSLGHIEKVNELLGRTFSVQGTIVHGKELGRKIGIPTINLYPPDEKLLPPKGVYCAKTEIDGRVYEGIANIGIKPTVTDQRRMTIEVHLFDICEQLYGKKAKVRLYHFVRPECKFDSVDQLKEQMERDIAAGKQYFDKNNGFVKLKK</sequence>
<dbReference type="InterPro" id="IPR014729">
    <property type="entry name" value="Rossmann-like_a/b/a_fold"/>
</dbReference>
<dbReference type="GO" id="GO:0009398">
    <property type="term" value="P:FMN biosynthetic process"/>
    <property type="evidence" value="ECO:0007669"/>
    <property type="project" value="UniProtKB-UniRule"/>
</dbReference>
<proteinExistence type="inferred from homology"/>
<evidence type="ECO:0000256" key="2">
    <source>
        <dbReference type="ARBA" id="ARBA00005201"/>
    </source>
</evidence>
<evidence type="ECO:0000256" key="1">
    <source>
        <dbReference type="ARBA" id="ARBA00004726"/>
    </source>
</evidence>
<feature type="domain" description="Riboflavin kinase" evidence="15">
    <location>
        <begin position="180"/>
        <end position="305"/>
    </location>
</feature>
<keyword evidence="4 14" id="KW-0288">FMN</keyword>
<dbReference type="Gene3D" id="2.40.30.30">
    <property type="entry name" value="Riboflavin kinase-like"/>
    <property type="match status" value="1"/>
</dbReference>
<evidence type="ECO:0000256" key="3">
    <source>
        <dbReference type="ARBA" id="ARBA00022630"/>
    </source>
</evidence>
<dbReference type="EC" id="2.7.7.2" evidence="14"/>
<dbReference type="Gene3D" id="3.40.50.620">
    <property type="entry name" value="HUPs"/>
    <property type="match status" value="1"/>
</dbReference>
<evidence type="ECO:0000313" key="17">
    <source>
        <dbReference type="Proteomes" id="UP000824201"/>
    </source>
</evidence>
<keyword evidence="7 14" id="KW-0547">Nucleotide-binding</keyword>
<dbReference type="GO" id="GO:0009231">
    <property type="term" value="P:riboflavin biosynthetic process"/>
    <property type="evidence" value="ECO:0007669"/>
    <property type="project" value="InterPro"/>
</dbReference>
<dbReference type="NCBIfam" id="TIGR00083">
    <property type="entry name" value="ribF"/>
    <property type="match status" value="1"/>
</dbReference>
<dbReference type="SUPFAM" id="SSF82114">
    <property type="entry name" value="Riboflavin kinase-like"/>
    <property type="match status" value="1"/>
</dbReference>
<dbReference type="Proteomes" id="UP000824201">
    <property type="component" value="Unassembled WGS sequence"/>
</dbReference>
<evidence type="ECO:0000256" key="6">
    <source>
        <dbReference type="ARBA" id="ARBA00022695"/>
    </source>
</evidence>
<keyword evidence="9 14" id="KW-0274">FAD</keyword>
<protein>
    <recommendedName>
        <fullName evidence="14">Riboflavin biosynthesis protein</fullName>
    </recommendedName>
    <domain>
        <recommendedName>
            <fullName evidence="14">Riboflavin kinase</fullName>
            <ecNumber evidence="14">2.7.1.26</ecNumber>
        </recommendedName>
        <alternativeName>
            <fullName evidence="14">Flavokinase</fullName>
        </alternativeName>
    </domain>
    <domain>
        <recommendedName>
            <fullName evidence="14">FMN adenylyltransferase</fullName>
            <ecNumber evidence="14">2.7.7.2</ecNumber>
        </recommendedName>
        <alternativeName>
            <fullName evidence="14">FAD pyrophosphorylase</fullName>
        </alternativeName>
        <alternativeName>
            <fullName evidence="14">FAD synthase</fullName>
        </alternativeName>
    </domain>
</protein>
<keyword evidence="3 14" id="KW-0285">Flavoprotein</keyword>
<dbReference type="Pfam" id="PF06574">
    <property type="entry name" value="FAD_syn"/>
    <property type="match status" value="1"/>
</dbReference>
<evidence type="ECO:0000256" key="12">
    <source>
        <dbReference type="ARBA" id="ARBA00047880"/>
    </source>
</evidence>
<organism evidence="16 17">
    <name type="scientific">Candidatus Fimimorpha faecalis</name>
    <dbReference type="NCBI Taxonomy" id="2840824"/>
    <lineage>
        <taxon>Bacteria</taxon>
        <taxon>Bacillati</taxon>
        <taxon>Bacillota</taxon>
        <taxon>Clostridia</taxon>
        <taxon>Eubacteriales</taxon>
        <taxon>Candidatus Fimimorpha</taxon>
    </lineage>
</organism>
<comment type="pathway">
    <text evidence="1 14">Cofactor biosynthesis; FAD biosynthesis; FAD from FMN: step 1/1.</text>
</comment>
<dbReference type="CDD" id="cd02064">
    <property type="entry name" value="FAD_synthetase_N"/>
    <property type="match status" value="1"/>
</dbReference>
<evidence type="ECO:0000256" key="5">
    <source>
        <dbReference type="ARBA" id="ARBA00022679"/>
    </source>
</evidence>
<dbReference type="FunFam" id="3.40.50.620:FF:000021">
    <property type="entry name" value="Riboflavin biosynthesis protein"/>
    <property type="match status" value="1"/>
</dbReference>
<dbReference type="InterPro" id="IPR002606">
    <property type="entry name" value="Riboflavin_kinase_bac"/>
</dbReference>
<comment type="similarity">
    <text evidence="14">Belongs to the ribF family.</text>
</comment>
<evidence type="ECO:0000256" key="8">
    <source>
        <dbReference type="ARBA" id="ARBA00022777"/>
    </source>
</evidence>
<dbReference type="GO" id="GO:0006747">
    <property type="term" value="P:FAD biosynthetic process"/>
    <property type="evidence" value="ECO:0007669"/>
    <property type="project" value="UniProtKB-UniRule"/>
</dbReference>
<evidence type="ECO:0000256" key="11">
    <source>
        <dbReference type="ARBA" id="ARBA00023268"/>
    </source>
</evidence>
<dbReference type="PANTHER" id="PTHR22749:SF6">
    <property type="entry name" value="RIBOFLAVIN KINASE"/>
    <property type="match status" value="1"/>
</dbReference>
<dbReference type="PANTHER" id="PTHR22749">
    <property type="entry name" value="RIBOFLAVIN KINASE/FMN ADENYLYLTRANSFERASE"/>
    <property type="match status" value="1"/>
</dbReference>
<dbReference type="GO" id="GO:0005524">
    <property type="term" value="F:ATP binding"/>
    <property type="evidence" value="ECO:0007669"/>
    <property type="project" value="UniProtKB-UniRule"/>
</dbReference>
<evidence type="ECO:0000256" key="4">
    <source>
        <dbReference type="ARBA" id="ARBA00022643"/>
    </source>
</evidence>
<evidence type="ECO:0000313" key="16">
    <source>
        <dbReference type="EMBL" id="HIR90143.1"/>
    </source>
</evidence>
<evidence type="ECO:0000256" key="10">
    <source>
        <dbReference type="ARBA" id="ARBA00022840"/>
    </source>
</evidence>
<reference evidence="16" key="1">
    <citation type="submission" date="2020-10" db="EMBL/GenBank/DDBJ databases">
        <authorList>
            <person name="Gilroy R."/>
        </authorList>
    </citation>
    <scope>NUCLEOTIDE SEQUENCE</scope>
    <source>
        <strain evidence="16">ChiW13-3771</strain>
    </source>
</reference>
<dbReference type="InterPro" id="IPR023468">
    <property type="entry name" value="Riboflavin_kinase"/>
</dbReference>
<dbReference type="SUPFAM" id="SSF52374">
    <property type="entry name" value="Nucleotidylyl transferase"/>
    <property type="match status" value="1"/>
</dbReference>
<dbReference type="InterPro" id="IPR023465">
    <property type="entry name" value="Riboflavin_kinase_dom_sf"/>
</dbReference>
<keyword evidence="6 14" id="KW-0548">Nucleotidyltransferase</keyword>
<dbReference type="NCBIfam" id="NF004160">
    <property type="entry name" value="PRK05627.1-3"/>
    <property type="match status" value="1"/>
</dbReference>
<evidence type="ECO:0000256" key="14">
    <source>
        <dbReference type="PIRNR" id="PIRNR004491"/>
    </source>
</evidence>
<dbReference type="Pfam" id="PF01687">
    <property type="entry name" value="Flavokinase"/>
    <property type="match status" value="1"/>
</dbReference>
<gene>
    <name evidence="16" type="ORF">IAC96_14460</name>
</gene>
<evidence type="ECO:0000259" key="15">
    <source>
        <dbReference type="SMART" id="SM00904"/>
    </source>
</evidence>